<name>G5BS69_HETGA</name>
<evidence type="ECO:0000256" key="4">
    <source>
        <dbReference type="ARBA" id="ARBA00022737"/>
    </source>
</evidence>
<evidence type="ECO:0000256" key="3">
    <source>
        <dbReference type="ARBA" id="ARBA00022723"/>
    </source>
</evidence>
<dbReference type="GO" id="GO:0000981">
    <property type="term" value="F:DNA-binding transcription factor activity, RNA polymerase II-specific"/>
    <property type="evidence" value="ECO:0007669"/>
    <property type="project" value="TreeGrafter"/>
</dbReference>
<dbReference type="GO" id="GO:0000978">
    <property type="term" value="F:RNA polymerase II cis-regulatory region sequence-specific DNA binding"/>
    <property type="evidence" value="ECO:0007669"/>
    <property type="project" value="TreeGrafter"/>
</dbReference>
<dbReference type="InterPro" id="IPR036236">
    <property type="entry name" value="Znf_C2H2_sf"/>
</dbReference>
<dbReference type="STRING" id="10181.G5BS69"/>
<evidence type="ECO:0000313" key="10">
    <source>
        <dbReference type="EMBL" id="EHB12130.1"/>
    </source>
</evidence>
<organism evidence="10 11">
    <name type="scientific">Heterocephalus glaber</name>
    <name type="common">Naked mole rat</name>
    <dbReference type="NCBI Taxonomy" id="10181"/>
    <lineage>
        <taxon>Eukaryota</taxon>
        <taxon>Metazoa</taxon>
        <taxon>Chordata</taxon>
        <taxon>Craniata</taxon>
        <taxon>Vertebrata</taxon>
        <taxon>Euteleostomi</taxon>
        <taxon>Mammalia</taxon>
        <taxon>Eutheria</taxon>
        <taxon>Euarchontoglires</taxon>
        <taxon>Glires</taxon>
        <taxon>Rodentia</taxon>
        <taxon>Hystricomorpha</taxon>
        <taxon>Bathyergidae</taxon>
        <taxon>Heterocephalus</taxon>
    </lineage>
</organism>
<accession>G5BS69</accession>
<protein>
    <submittedName>
        <fullName evidence="10">Zinc finger protein 596</fullName>
    </submittedName>
</protein>
<dbReference type="InParanoid" id="G5BS69"/>
<evidence type="ECO:0000256" key="8">
    <source>
        <dbReference type="PROSITE-ProRule" id="PRU00042"/>
    </source>
</evidence>
<feature type="domain" description="C2H2-type" evidence="9">
    <location>
        <begin position="4"/>
        <end position="31"/>
    </location>
</feature>
<feature type="non-terminal residue" evidence="10">
    <location>
        <position position="1"/>
    </location>
</feature>
<evidence type="ECO:0000256" key="6">
    <source>
        <dbReference type="ARBA" id="ARBA00022833"/>
    </source>
</evidence>
<sequence length="58" mass="6587">EKPYECDLCGKAFTKSSSLTQHKKTHTGEKPYECHLCGKAFTQSCTLKQRNTHVIETI</sequence>
<dbReference type="EMBL" id="JH171586">
    <property type="protein sequence ID" value="EHB12130.1"/>
    <property type="molecule type" value="Genomic_DNA"/>
</dbReference>
<dbReference type="PANTHER" id="PTHR23235">
    <property type="entry name" value="KRUEPPEL-LIKE TRANSCRIPTION FACTOR"/>
    <property type="match status" value="1"/>
</dbReference>
<dbReference type="SUPFAM" id="SSF57667">
    <property type="entry name" value="beta-beta-alpha zinc fingers"/>
    <property type="match status" value="1"/>
</dbReference>
<dbReference type="GO" id="GO:0008270">
    <property type="term" value="F:zinc ion binding"/>
    <property type="evidence" value="ECO:0007669"/>
    <property type="project" value="UniProtKB-KW"/>
</dbReference>
<dbReference type="PANTHER" id="PTHR23235:SF120">
    <property type="entry name" value="KRUPPEL-LIKE FACTOR 15"/>
    <property type="match status" value="1"/>
</dbReference>
<dbReference type="Pfam" id="PF13465">
    <property type="entry name" value="zf-H2C2_2"/>
    <property type="match status" value="1"/>
</dbReference>
<keyword evidence="3" id="KW-0479">Metal-binding</keyword>
<comment type="similarity">
    <text evidence="2">Belongs to the krueppel C2H2-type zinc-finger protein family.</text>
</comment>
<evidence type="ECO:0000313" key="11">
    <source>
        <dbReference type="Proteomes" id="UP000006813"/>
    </source>
</evidence>
<proteinExistence type="inferred from homology"/>
<reference evidence="10 11" key="1">
    <citation type="journal article" date="2011" name="Nature">
        <title>Genome sequencing reveals insights into physiology and longevity of the naked mole rat.</title>
        <authorList>
            <person name="Kim E.B."/>
            <person name="Fang X."/>
            <person name="Fushan A.A."/>
            <person name="Huang Z."/>
            <person name="Lobanov A.V."/>
            <person name="Han L."/>
            <person name="Marino S.M."/>
            <person name="Sun X."/>
            <person name="Turanov A.A."/>
            <person name="Yang P."/>
            <person name="Yim S.H."/>
            <person name="Zhao X."/>
            <person name="Kasaikina M.V."/>
            <person name="Stoletzki N."/>
            <person name="Peng C."/>
            <person name="Polak P."/>
            <person name="Xiong Z."/>
            <person name="Kiezun A."/>
            <person name="Zhu Y."/>
            <person name="Chen Y."/>
            <person name="Kryukov G.V."/>
            <person name="Zhang Q."/>
            <person name="Peshkin L."/>
            <person name="Yang L."/>
            <person name="Bronson R.T."/>
            <person name="Buffenstein R."/>
            <person name="Wang B."/>
            <person name="Han C."/>
            <person name="Li Q."/>
            <person name="Chen L."/>
            <person name="Zhao W."/>
            <person name="Sunyaev S.R."/>
            <person name="Park T.J."/>
            <person name="Zhang G."/>
            <person name="Wang J."/>
            <person name="Gladyshev V.N."/>
        </authorList>
    </citation>
    <scope>NUCLEOTIDE SEQUENCE [LARGE SCALE GENOMIC DNA]</scope>
</reference>
<dbReference type="PROSITE" id="PS00028">
    <property type="entry name" value="ZINC_FINGER_C2H2_1"/>
    <property type="match status" value="1"/>
</dbReference>
<keyword evidence="7" id="KW-0539">Nucleus</keyword>
<keyword evidence="5 8" id="KW-0863">Zinc-finger</keyword>
<evidence type="ECO:0000256" key="7">
    <source>
        <dbReference type="ARBA" id="ARBA00023242"/>
    </source>
</evidence>
<dbReference type="AlphaFoldDB" id="G5BS69"/>
<gene>
    <name evidence="10" type="ORF">GW7_15659</name>
</gene>
<evidence type="ECO:0000256" key="2">
    <source>
        <dbReference type="ARBA" id="ARBA00006991"/>
    </source>
</evidence>
<comment type="subcellular location">
    <subcellularLocation>
        <location evidence="1">Nucleus</location>
    </subcellularLocation>
</comment>
<evidence type="ECO:0000259" key="9">
    <source>
        <dbReference type="PROSITE" id="PS50157"/>
    </source>
</evidence>
<dbReference type="FunFam" id="3.30.160.60:FF:001498">
    <property type="entry name" value="Zinc finger protein 404"/>
    <property type="match status" value="1"/>
</dbReference>
<keyword evidence="6" id="KW-0862">Zinc</keyword>
<dbReference type="Gene3D" id="3.30.160.60">
    <property type="entry name" value="Classic Zinc Finger"/>
    <property type="match status" value="2"/>
</dbReference>
<dbReference type="FunFam" id="3.30.160.60:FF:001016">
    <property type="entry name" value="zinc finger protein 850-like"/>
    <property type="match status" value="1"/>
</dbReference>
<dbReference type="Proteomes" id="UP000006813">
    <property type="component" value="Unassembled WGS sequence"/>
</dbReference>
<dbReference type="GO" id="GO:0005634">
    <property type="term" value="C:nucleus"/>
    <property type="evidence" value="ECO:0007669"/>
    <property type="project" value="UniProtKB-SubCell"/>
</dbReference>
<dbReference type="SMART" id="SM00355">
    <property type="entry name" value="ZnF_C2H2"/>
    <property type="match status" value="2"/>
</dbReference>
<dbReference type="InterPro" id="IPR013087">
    <property type="entry name" value="Znf_C2H2_type"/>
</dbReference>
<keyword evidence="4" id="KW-0677">Repeat</keyword>
<evidence type="ECO:0000256" key="5">
    <source>
        <dbReference type="ARBA" id="ARBA00022771"/>
    </source>
</evidence>
<evidence type="ECO:0000256" key="1">
    <source>
        <dbReference type="ARBA" id="ARBA00004123"/>
    </source>
</evidence>
<dbReference type="PRINTS" id="PR00048">
    <property type="entry name" value="ZINCFINGER"/>
</dbReference>
<dbReference type="PROSITE" id="PS50157">
    <property type="entry name" value="ZINC_FINGER_C2H2_2"/>
    <property type="match status" value="1"/>
</dbReference>